<dbReference type="Gene3D" id="3.40.47.10">
    <property type="match status" value="1"/>
</dbReference>
<organism evidence="5 6">
    <name type="scientific">Neisseria musculi</name>
    <dbReference type="NCBI Taxonomy" id="1815583"/>
    <lineage>
        <taxon>Bacteria</taxon>
        <taxon>Pseudomonadati</taxon>
        <taxon>Pseudomonadota</taxon>
        <taxon>Betaproteobacteria</taxon>
        <taxon>Neisseriales</taxon>
        <taxon>Neisseriaceae</taxon>
        <taxon>Neisseria</taxon>
    </lineage>
</organism>
<evidence type="ECO:0000256" key="1">
    <source>
        <dbReference type="ARBA" id="ARBA00008467"/>
    </source>
</evidence>
<dbReference type="GO" id="GO:0006633">
    <property type="term" value="P:fatty acid biosynthetic process"/>
    <property type="evidence" value="ECO:0007669"/>
    <property type="project" value="InterPro"/>
</dbReference>
<dbReference type="Pfam" id="PF02801">
    <property type="entry name" value="Ketoacyl-synt_C"/>
    <property type="match status" value="1"/>
</dbReference>
<evidence type="ECO:0000259" key="4">
    <source>
        <dbReference type="PROSITE" id="PS52004"/>
    </source>
</evidence>
<sequence>MDTPVYLSLPAVTSVLGDDLAAHIDALLGCDAAPPLVFSESPPGGRRYAFGAVTRALRAFPAHLPAPLCSRNNRLLWHALQQIEPQIAAVKARFGKHRVAVVMGTSTTGGDENKAVFRHVAEGGSWAEQPFDYGRQLMASPAEFVAEVYDLCGPAYVVSTACTSGARALISAARLLRAGFCDAVVCGGADTLSALTVHGFASLEVLSAGVARPFARMRDGINIGEAAAAFVMTREPLFSDGLPLLGCGASGDAYHMSSPRPDGLGAVLAFQTALSRAGLSAADIGWINLHGTGTQQNDAMESAAVAAVFGSGTPCTSTKPFTGHTLAAAGALEAALLWGMVSRSLNASGRLPPQWPQGEADEALPPIGLTGRNSRWLQHRRIGASASFAFGGSNAVLIIGEPAEGSAPNPL</sequence>
<dbReference type="PROSITE" id="PS00606">
    <property type="entry name" value="KS3_1"/>
    <property type="match status" value="1"/>
</dbReference>
<dbReference type="SMART" id="SM00825">
    <property type="entry name" value="PKS_KS"/>
    <property type="match status" value="1"/>
</dbReference>
<dbReference type="Pfam" id="PF00109">
    <property type="entry name" value="ketoacyl-synt"/>
    <property type="match status" value="1"/>
</dbReference>
<dbReference type="InterPro" id="IPR014030">
    <property type="entry name" value="Ketoacyl_synth_N"/>
</dbReference>
<dbReference type="EMBL" id="CP060414">
    <property type="protein sequence ID" value="QNT57994.1"/>
    <property type="molecule type" value="Genomic_DNA"/>
</dbReference>
<name>A0A7H1M8M9_9NEIS</name>
<feature type="domain" description="Ketosynthase family 3 (KS3)" evidence="4">
    <location>
        <begin position="52"/>
        <end position="401"/>
    </location>
</feature>
<evidence type="ECO:0000256" key="2">
    <source>
        <dbReference type="ARBA" id="ARBA00022679"/>
    </source>
</evidence>
<dbReference type="PANTHER" id="PTHR11712:SF320">
    <property type="entry name" value="BETA-KETOACYL SYNTHASE"/>
    <property type="match status" value="1"/>
</dbReference>
<dbReference type="InterPro" id="IPR000794">
    <property type="entry name" value="Beta-ketoacyl_synthase"/>
</dbReference>
<keyword evidence="2 3" id="KW-0808">Transferase</keyword>
<dbReference type="KEGG" id="nmus:H7A79_2256"/>
<dbReference type="PANTHER" id="PTHR11712">
    <property type="entry name" value="POLYKETIDE SYNTHASE-RELATED"/>
    <property type="match status" value="1"/>
</dbReference>
<dbReference type="SUPFAM" id="SSF53901">
    <property type="entry name" value="Thiolase-like"/>
    <property type="match status" value="1"/>
</dbReference>
<dbReference type="PROSITE" id="PS52004">
    <property type="entry name" value="KS3_2"/>
    <property type="match status" value="1"/>
</dbReference>
<gene>
    <name evidence="5" type="ORF">H7A79_2256</name>
</gene>
<dbReference type="InterPro" id="IPR016039">
    <property type="entry name" value="Thiolase-like"/>
</dbReference>
<dbReference type="InterPro" id="IPR020841">
    <property type="entry name" value="PKS_Beta-ketoAc_synthase_dom"/>
</dbReference>
<dbReference type="GO" id="GO:0005829">
    <property type="term" value="C:cytosol"/>
    <property type="evidence" value="ECO:0007669"/>
    <property type="project" value="TreeGrafter"/>
</dbReference>
<evidence type="ECO:0000313" key="5">
    <source>
        <dbReference type="EMBL" id="QNT57994.1"/>
    </source>
</evidence>
<evidence type="ECO:0000256" key="3">
    <source>
        <dbReference type="RuleBase" id="RU003694"/>
    </source>
</evidence>
<dbReference type="InterPro" id="IPR014031">
    <property type="entry name" value="Ketoacyl_synth_C"/>
</dbReference>
<dbReference type="NCBIfam" id="NF006618">
    <property type="entry name" value="PRK09185.1"/>
    <property type="match status" value="1"/>
</dbReference>
<dbReference type="Proteomes" id="UP000516412">
    <property type="component" value="Chromosome"/>
</dbReference>
<dbReference type="AlphaFoldDB" id="A0A7H1M8M9"/>
<dbReference type="GO" id="GO:0004315">
    <property type="term" value="F:3-oxoacyl-[acyl-carrier-protein] synthase activity"/>
    <property type="evidence" value="ECO:0007669"/>
    <property type="project" value="InterPro"/>
</dbReference>
<reference evidence="5" key="1">
    <citation type="submission" date="2024-06" db="EMBL/GenBank/DDBJ databases">
        <title>Complete Genome Sequence of mouse commensal type strain Neisseria musculi.</title>
        <authorList>
            <person name="Thapa E."/>
            <person name="Aluvathingal J."/>
            <person name="Nadendla S."/>
            <person name="Mehta A."/>
            <person name="Tettelin H."/>
            <person name="Weyand N.J."/>
        </authorList>
    </citation>
    <scope>NUCLEOTIDE SEQUENCE</scope>
    <source>
        <strain evidence="5">NW831</strain>
    </source>
</reference>
<protein>
    <submittedName>
        <fullName evidence="5">Beta-ketoacyl synthase C-terminal domain protein</fullName>
    </submittedName>
</protein>
<dbReference type="InterPro" id="IPR018201">
    <property type="entry name" value="Ketoacyl_synth_AS"/>
</dbReference>
<evidence type="ECO:0000313" key="6">
    <source>
        <dbReference type="Proteomes" id="UP000516412"/>
    </source>
</evidence>
<comment type="similarity">
    <text evidence="1 3">Belongs to the thiolase-like superfamily. Beta-ketoacyl-ACP synthases family.</text>
</comment>
<proteinExistence type="inferred from homology"/>
<accession>A0A7H1M8M9</accession>
<dbReference type="RefSeq" id="WP_187000392.1">
    <property type="nucleotide sequence ID" value="NZ_CP060414.2"/>
</dbReference>
<keyword evidence="6" id="KW-1185">Reference proteome</keyword>